<organism evidence="3 4">
    <name type="scientific">Herbihabitans rhizosphaerae</name>
    <dbReference type="NCBI Taxonomy" id="1872711"/>
    <lineage>
        <taxon>Bacteria</taxon>
        <taxon>Bacillati</taxon>
        <taxon>Actinomycetota</taxon>
        <taxon>Actinomycetes</taxon>
        <taxon>Pseudonocardiales</taxon>
        <taxon>Pseudonocardiaceae</taxon>
        <taxon>Herbihabitans</taxon>
    </lineage>
</organism>
<dbReference type="RefSeq" id="WP_130347153.1">
    <property type="nucleotide sequence ID" value="NZ_SGWQ01000010.1"/>
</dbReference>
<dbReference type="GO" id="GO:0006285">
    <property type="term" value="P:base-excision repair, AP site formation"/>
    <property type="evidence" value="ECO:0007669"/>
    <property type="project" value="TreeGrafter"/>
</dbReference>
<dbReference type="GO" id="GO:0032993">
    <property type="term" value="C:protein-DNA complex"/>
    <property type="evidence" value="ECO:0007669"/>
    <property type="project" value="TreeGrafter"/>
</dbReference>
<comment type="caution">
    <text evidence="3">The sequence shown here is derived from an EMBL/GenBank/DDBJ whole genome shotgun (WGS) entry which is preliminary data.</text>
</comment>
<evidence type="ECO:0000313" key="4">
    <source>
        <dbReference type="Proteomes" id="UP000294257"/>
    </source>
</evidence>
<protein>
    <recommendedName>
        <fullName evidence="5">3-methyladenine DNA glycosylase/8-oxoguanine DNA glycosylase</fullName>
    </recommendedName>
</protein>
<dbReference type="EMBL" id="SGWQ01000010">
    <property type="protein sequence ID" value="RZS33908.1"/>
    <property type="molecule type" value="Genomic_DNA"/>
</dbReference>
<reference evidence="3 4" key="1">
    <citation type="submission" date="2019-02" db="EMBL/GenBank/DDBJ databases">
        <title>Genomic Encyclopedia of Type Strains, Phase IV (KMG-IV): sequencing the most valuable type-strain genomes for metagenomic binning, comparative biology and taxonomic classification.</title>
        <authorList>
            <person name="Goeker M."/>
        </authorList>
    </citation>
    <scope>NUCLEOTIDE SEQUENCE [LARGE SCALE GENOMIC DNA]</scope>
    <source>
        <strain evidence="3 4">DSM 101727</strain>
    </source>
</reference>
<dbReference type="InterPro" id="IPR051912">
    <property type="entry name" value="Alkylbase_DNA_Glycosylase/TA"/>
</dbReference>
<dbReference type="AlphaFoldDB" id="A0A4Q7KG64"/>
<dbReference type="GO" id="GO:0032131">
    <property type="term" value="F:alkylated DNA binding"/>
    <property type="evidence" value="ECO:0007669"/>
    <property type="project" value="TreeGrafter"/>
</dbReference>
<dbReference type="GO" id="GO:0043916">
    <property type="term" value="F:DNA-7-methylguanine glycosylase activity"/>
    <property type="evidence" value="ECO:0007669"/>
    <property type="project" value="TreeGrafter"/>
</dbReference>
<dbReference type="GO" id="GO:0008725">
    <property type="term" value="F:DNA-3-methyladenine glycosylase activity"/>
    <property type="evidence" value="ECO:0007669"/>
    <property type="project" value="TreeGrafter"/>
</dbReference>
<dbReference type="GO" id="GO:0006307">
    <property type="term" value="P:DNA alkylation repair"/>
    <property type="evidence" value="ECO:0007669"/>
    <property type="project" value="TreeGrafter"/>
</dbReference>
<keyword evidence="1" id="KW-0227">DNA damage</keyword>
<evidence type="ECO:0000256" key="2">
    <source>
        <dbReference type="ARBA" id="ARBA00023204"/>
    </source>
</evidence>
<dbReference type="InterPro" id="IPR011257">
    <property type="entry name" value="DNA_glycosylase"/>
</dbReference>
<dbReference type="PANTHER" id="PTHR43003">
    <property type="entry name" value="DNA-3-METHYLADENINE GLYCOSYLASE"/>
    <property type="match status" value="1"/>
</dbReference>
<dbReference type="PANTHER" id="PTHR43003:SF6">
    <property type="entry name" value="DNA GLYCOSYLASE"/>
    <property type="match status" value="1"/>
</dbReference>
<accession>A0A4Q7KG64</accession>
<evidence type="ECO:0000313" key="3">
    <source>
        <dbReference type="EMBL" id="RZS33908.1"/>
    </source>
</evidence>
<dbReference type="SUPFAM" id="SSF48150">
    <property type="entry name" value="DNA-glycosylase"/>
    <property type="match status" value="1"/>
</dbReference>
<dbReference type="Proteomes" id="UP000294257">
    <property type="component" value="Unassembled WGS sequence"/>
</dbReference>
<name>A0A4Q7KG64_9PSEU</name>
<keyword evidence="2" id="KW-0234">DNA repair</keyword>
<evidence type="ECO:0000256" key="1">
    <source>
        <dbReference type="ARBA" id="ARBA00022763"/>
    </source>
</evidence>
<keyword evidence="4" id="KW-1185">Reference proteome</keyword>
<sequence length="308" mass="32948">MTSSTVEERHTRSWVPPFPLDIAGVLAPLRRGAGDPAFQADDAGVRWLAANTASGVGTLAVRRSGGAVEATGWGPGGLSLVDGVPALLGAADDDSDFVAHHQIVAELRRRNPHLRLGSTGRVWDVLVPSILEQKVTGYEARRSWRELCRRFGTPAPGPAPAGMFAPPTPAAVLAITDWQWHAAGVDGARRRALIAAARVAGRLERAASLRGKEGRSLLRKVPGIGVWTAAEVAQRVWGDPDAVSVGDFHIPSVVGHVLLGRKLDDAGMLEVLAPYSPQRQRVVRYIEAGGISRPRFGPRYAGRDYRAL</sequence>
<dbReference type="Gene3D" id="1.10.340.30">
    <property type="entry name" value="Hypothetical protein, domain 2"/>
    <property type="match status" value="1"/>
</dbReference>
<proteinExistence type="predicted"/>
<gene>
    <name evidence="3" type="ORF">EV193_11058</name>
</gene>
<dbReference type="OrthoDB" id="5501430at2"/>
<dbReference type="GO" id="GO:0005737">
    <property type="term" value="C:cytoplasm"/>
    <property type="evidence" value="ECO:0007669"/>
    <property type="project" value="TreeGrafter"/>
</dbReference>
<evidence type="ECO:0008006" key="5">
    <source>
        <dbReference type="Google" id="ProtNLM"/>
    </source>
</evidence>